<dbReference type="AlphaFoldDB" id="A0A6L2KPG7"/>
<dbReference type="InterPro" id="IPR021109">
    <property type="entry name" value="Peptidase_aspartic_dom_sf"/>
</dbReference>
<reference evidence="2" key="1">
    <citation type="journal article" date="2019" name="Sci. Rep.">
        <title>Draft genome of Tanacetum cinerariifolium, the natural source of mosquito coil.</title>
        <authorList>
            <person name="Yamashiro T."/>
            <person name="Shiraishi A."/>
            <person name="Satake H."/>
            <person name="Nakayama K."/>
        </authorList>
    </citation>
    <scope>NUCLEOTIDE SEQUENCE</scope>
</reference>
<comment type="caution">
    <text evidence="2">The sequence shown here is derived from an EMBL/GenBank/DDBJ whole genome shotgun (WGS) entry which is preliminary data.</text>
</comment>
<dbReference type="SUPFAM" id="SSF50630">
    <property type="entry name" value="Acid proteases"/>
    <property type="match status" value="1"/>
</dbReference>
<organism evidence="2">
    <name type="scientific">Tanacetum cinerariifolium</name>
    <name type="common">Dalmatian daisy</name>
    <name type="synonym">Chrysanthemum cinerariifolium</name>
    <dbReference type="NCBI Taxonomy" id="118510"/>
    <lineage>
        <taxon>Eukaryota</taxon>
        <taxon>Viridiplantae</taxon>
        <taxon>Streptophyta</taxon>
        <taxon>Embryophyta</taxon>
        <taxon>Tracheophyta</taxon>
        <taxon>Spermatophyta</taxon>
        <taxon>Magnoliopsida</taxon>
        <taxon>eudicotyledons</taxon>
        <taxon>Gunneridae</taxon>
        <taxon>Pentapetalae</taxon>
        <taxon>asterids</taxon>
        <taxon>campanulids</taxon>
        <taxon>Asterales</taxon>
        <taxon>Asteraceae</taxon>
        <taxon>Asteroideae</taxon>
        <taxon>Anthemideae</taxon>
        <taxon>Anthemidinae</taxon>
        <taxon>Tanacetum</taxon>
    </lineage>
</organism>
<name>A0A6L2KPG7_TANCI</name>
<evidence type="ECO:0000256" key="1">
    <source>
        <dbReference type="SAM" id="MobiDB-lite"/>
    </source>
</evidence>
<dbReference type="EMBL" id="BKCJ010002743">
    <property type="protein sequence ID" value="GEU50630.1"/>
    <property type="molecule type" value="Genomic_DNA"/>
</dbReference>
<dbReference type="PANTHER" id="PTHR33067">
    <property type="entry name" value="RNA-DIRECTED DNA POLYMERASE-RELATED"/>
    <property type="match status" value="1"/>
</dbReference>
<protein>
    <recommendedName>
        <fullName evidence="3">Reverse transcriptase domain-containing protein</fullName>
    </recommendedName>
</protein>
<proteinExistence type="predicted"/>
<feature type="region of interest" description="Disordered" evidence="1">
    <location>
        <begin position="1"/>
        <end position="20"/>
    </location>
</feature>
<dbReference type="Gene3D" id="2.40.70.10">
    <property type="entry name" value="Acid Proteases"/>
    <property type="match status" value="1"/>
</dbReference>
<feature type="compositionally biased region" description="Polar residues" evidence="1">
    <location>
        <begin position="1"/>
        <end position="11"/>
    </location>
</feature>
<sequence>MKNGKNNQMRTNPLPRLGEVQTSGSGISNLLAVATTFTGSGNLYCQWEHLTWQWECLVHFIPNTMHKPGGSEHDFVTDDEIVIRGQKADNVKSDSELVNDLLQDFLKLLTQNPEVTESPKVGEGGVSSTTTPYPAALEKSASVRLAKKGPHSEDIWETFKQVKINLPFIDSIKQIFAYAKFLKDLFTQKRKLKANMPKKIDLTKHVSAVLSSSLPPKFKDPGVPLILVMVGDIAIKKALLDLGASINILPASLVDKYDLGTLRKSDTIISLADRSTKIPRGILEDVIVKVDDFYYPVDLFVMDTEPPYQDVQPTIIFGRPFLATIYARINCQMGAMDIAFEREEEFQMIEEDFLLILEETPLQSQQVRQPTLNEVQEYFDCLLVYQDVLLRACGSNKGQALAHDNHSTMKFMKYSKFIRDHRWIKPHSHRIPADNKRANRPLSRSVTAFYQEYVRDCNIRVNAFILVCVTLSTPPSLRVFQSLFVLRKHGSWYSVE</sequence>
<dbReference type="PANTHER" id="PTHR33067:SF32">
    <property type="entry name" value="ASPARTIC PEPTIDASE DDI1-TYPE DOMAIN-CONTAINING PROTEIN"/>
    <property type="match status" value="1"/>
</dbReference>
<evidence type="ECO:0000313" key="2">
    <source>
        <dbReference type="EMBL" id="GEU50630.1"/>
    </source>
</evidence>
<dbReference type="CDD" id="cd00303">
    <property type="entry name" value="retropepsin_like"/>
    <property type="match status" value="1"/>
</dbReference>
<evidence type="ECO:0008006" key="3">
    <source>
        <dbReference type="Google" id="ProtNLM"/>
    </source>
</evidence>
<accession>A0A6L2KPG7</accession>
<gene>
    <name evidence="2" type="ORF">Tci_022608</name>
</gene>